<keyword evidence="2" id="KW-0808">Transferase</keyword>
<dbReference type="STRING" id="1592317.DPF_2111"/>
<dbReference type="GO" id="GO:0016740">
    <property type="term" value="F:transferase activity"/>
    <property type="evidence" value="ECO:0007669"/>
    <property type="project" value="UniProtKB-KW"/>
</dbReference>
<gene>
    <name evidence="2" type="ORF">DPF_2111</name>
</gene>
<dbReference type="InterPro" id="IPR002376">
    <property type="entry name" value="Formyl_transf_N"/>
</dbReference>
<dbReference type="Pfam" id="PF00551">
    <property type="entry name" value="Formyl_trans_N"/>
    <property type="match status" value="1"/>
</dbReference>
<evidence type="ECO:0000313" key="3">
    <source>
        <dbReference type="Proteomes" id="UP000095200"/>
    </source>
</evidence>
<keyword evidence="3" id="KW-1185">Reference proteome</keyword>
<dbReference type="Proteomes" id="UP000095200">
    <property type="component" value="Unassembled WGS sequence"/>
</dbReference>
<organism evidence="2 3">
    <name type="scientific">Desulfoplanes formicivorans</name>
    <dbReference type="NCBI Taxonomy" id="1592317"/>
    <lineage>
        <taxon>Bacteria</taxon>
        <taxon>Pseudomonadati</taxon>
        <taxon>Thermodesulfobacteriota</taxon>
        <taxon>Desulfovibrionia</taxon>
        <taxon>Desulfovibrionales</taxon>
        <taxon>Desulfoplanaceae</taxon>
        <taxon>Desulfoplanes</taxon>
    </lineage>
</organism>
<dbReference type="EMBL" id="BDFE01000017">
    <property type="protein sequence ID" value="GAU09385.1"/>
    <property type="molecule type" value="Genomic_DNA"/>
</dbReference>
<accession>A0A194AJG9</accession>
<feature type="domain" description="Formyl transferase N-terminal" evidence="1">
    <location>
        <begin position="82"/>
        <end position="175"/>
    </location>
</feature>
<dbReference type="Gene3D" id="3.40.50.170">
    <property type="entry name" value="Formyl transferase, N-terminal domain"/>
    <property type="match status" value="1"/>
</dbReference>
<dbReference type="InterPro" id="IPR036477">
    <property type="entry name" value="Formyl_transf_N_sf"/>
</dbReference>
<dbReference type="RefSeq" id="WP_069859620.1">
    <property type="nucleotide sequence ID" value="NZ_BDFE01000017.1"/>
</dbReference>
<dbReference type="SUPFAM" id="SSF53328">
    <property type="entry name" value="Formyltransferase"/>
    <property type="match status" value="1"/>
</dbReference>
<dbReference type="OrthoDB" id="467573at2"/>
<reference evidence="3" key="1">
    <citation type="submission" date="2016-06" db="EMBL/GenBank/DDBJ databases">
        <title>Draft genome sequence of Desulfoplanes formicivorans strain Pf12B.</title>
        <authorList>
            <person name="Watanabe M."/>
            <person name="Kojima H."/>
            <person name="Fukui M."/>
        </authorList>
    </citation>
    <scope>NUCLEOTIDE SEQUENCE [LARGE SCALE GENOMIC DNA]</scope>
    <source>
        <strain evidence="3">Pf12B</strain>
    </source>
</reference>
<name>A0A194AJG9_9BACT</name>
<dbReference type="AlphaFoldDB" id="A0A194AJG9"/>
<comment type="caution">
    <text evidence="2">The sequence shown here is derived from an EMBL/GenBank/DDBJ whole genome shotgun (WGS) entry which is preliminary data.</text>
</comment>
<protein>
    <submittedName>
        <fullName evidence="2">Methionyl-tRNA formyltransferase</fullName>
    </submittedName>
</protein>
<proteinExistence type="predicted"/>
<evidence type="ECO:0000313" key="2">
    <source>
        <dbReference type="EMBL" id="GAU09385.1"/>
    </source>
</evidence>
<evidence type="ECO:0000259" key="1">
    <source>
        <dbReference type="Pfam" id="PF00551"/>
    </source>
</evidence>
<sequence length="239" mass="26478">MTLEDTIIITADTARSKAYTQAMIENGIKIKGGIFFEASGPKTGQTKKIPEREWPGSPVYLPDLSLNLEQSLHEACKTVKTVTATHINDAPISEAITELKPELIIYSGYGSQIVGEHLINGSAPFLHIHSGWLPDFRGSTTTYFHLLATRNCGVSAILLEKEIDTGPILARKSYPKPPKNIDIDYLYDCAIRADLLCQVLLHYGNHHVLPQVIPQQPDKGNTYYVIHPVLKHIAILTLD</sequence>